<evidence type="ECO:0000313" key="3">
    <source>
        <dbReference type="Proteomes" id="UP000025227"/>
    </source>
</evidence>
<dbReference type="InterPro" id="IPR036390">
    <property type="entry name" value="WH_DNA-bd_sf"/>
</dbReference>
<dbReference type="OrthoDB" id="524326at2759"/>
<dbReference type="Gene3D" id="1.10.10.10">
    <property type="entry name" value="Winged helix-like DNA-binding domain superfamily/Winged helix DNA-binding domain"/>
    <property type="match status" value="1"/>
</dbReference>
<evidence type="ECO:0000259" key="2">
    <source>
        <dbReference type="PROSITE" id="PS50186"/>
    </source>
</evidence>
<dbReference type="InterPro" id="IPR036388">
    <property type="entry name" value="WH-like_DNA-bd_sf"/>
</dbReference>
<sequence length="878" mass="99403">MDTTPVCRSKANGSERPTLRHSSLKDTGATYPVKYRATTLWFNIICHFRDEMPVKRHRRQLTSFENSFTGKEAVDFLLILLPRLIFEGRQVDRSNCVTLLQKFLDQGLIERVRSNPSEKAVFKDNSALYVFVDDCRMLGMSKTPRLVRTNSCCENPHRAQTSAARLPSVQSFMSPSSSNCLMIQTHVAQKGFNRRLSSSHGNLLALLPQIETDSDAADSLAETIDSKCVEVNFEMRPSPVEKGNFPSVSNMQLSSRDPLNKDKNKSPSSVCDSVPTSSIIHHEKESAYEWLNFARKKKPSTEHKRAASNLRTSKVLEETDGEFSELHGHRKNDCKTVKYCMSDQTYCPIKVVNRYVTEVDVWSIWKSCLLSRLSRLLSLTSLPFITWTVDGQDVKWNCQRIGNNGVVKSRTNREDFSGFLLRLMRYLEQFPFPSGSANIITYKDKQEVNVFRTVCSLFSQEPSILTNAEACALTHVVSLFHENRSSSDLHRDACDIRIETEFSANFPSSRRLELAVSSDASSRASQAEHYGPMSLSSNNEISDETRFLAPDREDWLHADIPSTLGRSSGKGAGQVRNNTYLLDELPEYDEILKLPGLKKSPDLMKKLDELCLKNGSSRKISSVVPSESMELPDLSELCKNQCDYGTNSPKVSMRGYVKSSLDRGILSRPSSSLLEALSLVLLSLPSARRRKLHRLVRFMNRIATNHCLQLDELLSNREAVLKGLSKCIVPLRGYPPVTSSQRHHIVTILLDYEKKVFGVPKGLVLEVEDAIRERQREKVMPVEQDEVKEPTTSLDTAQYFDSIKIPQGNNQHLNQNLLELLEQICCDENLSMSQKQKRMKKFKKAYPAVYSQKFPSPEVTQSRKKSKEGGLFSRLLGR</sequence>
<feature type="region of interest" description="Disordered" evidence="1">
    <location>
        <begin position="239"/>
        <end position="275"/>
    </location>
</feature>
<proteinExistence type="predicted"/>
<accession>A0A7I4Y620</accession>
<dbReference type="Pfam" id="PF00610">
    <property type="entry name" value="DEP"/>
    <property type="match status" value="1"/>
</dbReference>
<dbReference type="InterPro" id="IPR000591">
    <property type="entry name" value="DEP_dom"/>
</dbReference>
<dbReference type="PROSITE" id="PS50186">
    <property type="entry name" value="DEP"/>
    <property type="match status" value="1"/>
</dbReference>
<dbReference type="WBParaSite" id="HCON_00050200-00001">
    <property type="protein sequence ID" value="HCON_00050200-00001"/>
    <property type="gene ID" value="HCON_00050200"/>
</dbReference>
<dbReference type="SUPFAM" id="SSF46785">
    <property type="entry name" value="Winged helix' DNA-binding domain"/>
    <property type="match status" value="1"/>
</dbReference>
<dbReference type="PANTHER" id="PTHR16206">
    <property type="entry name" value="DEP DOMAIN-CONTAINING"/>
    <property type="match status" value="1"/>
</dbReference>
<dbReference type="AlphaFoldDB" id="A0A7I4Y620"/>
<protein>
    <submittedName>
        <fullName evidence="4">DEP domain-containing protein</fullName>
    </submittedName>
</protein>
<feature type="region of interest" description="Disordered" evidence="1">
    <location>
        <begin position="1"/>
        <end position="23"/>
    </location>
</feature>
<dbReference type="GO" id="GO:0035556">
    <property type="term" value="P:intracellular signal transduction"/>
    <property type="evidence" value="ECO:0007669"/>
    <property type="project" value="InterPro"/>
</dbReference>
<dbReference type="SMART" id="SM00049">
    <property type="entry name" value="DEP"/>
    <property type="match status" value="1"/>
</dbReference>
<dbReference type="PANTHER" id="PTHR16206:SF4">
    <property type="entry name" value="PROTEIN LET-99"/>
    <property type="match status" value="1"/>
</dbReference>
<evidence type="ECO:0000313" key="4">
    <source>
        <dbReference type="WBParaSite" id="HCON_00050200-00001"/>
    </source>
</evidence>
<evidence type="ECO:0000256" key="1">
    <source>
        <dbReference type="SAM" id="MobiDB-lite"/>
    </source>
</evidence>
<feature type="domain" description="DEP" evidence="2">
    <location>
        <begin position="48"/>
        <end position="133"/>
    </location>
</feature>
<name>A0A7I4Y620_HAECO</name>
<feature type="compositionally biased region" description="Polar residues" evidence="1">
    <location>
        <begin position="246"/>
        <end position="257"/>
    </location>
</feature>
<dbReference type="Proteomes" id="UP000025227">
    <property type="component" value="Unplaced"/>
</dbReference>
<feature type="compositionally biased region" description="Polar residues" evidence="1">
    <location>
        <begin position="266"/>
        <end position="275"/>
    </location>
</feature>
<keyword evidence="3" id="KW-1185">Reference proteome</keyword>
<feature type="region of interest" description="Disordered" evidence="1">
    <location>
        <begin position="855"/>
        <end position="878"/>
    </location>
</feature>
<dbReference type="OMA" id="DVKWNCQ"/>
<organism evidence="3 4">
    <name type="scientific">Haemonchus contortus</name>
    <name type="common">Barber pole worm</name>
    <dbReference type="NCBI Taxonomy" id="6289"/>
    <lineage>
        <taxon>Eukaryota</taxon>
        <taxon>Metazoa</taxon>
        <taxon>Ecdysozoa</taxon>
        <taxon>Nematoda</taxon>
        <taxon>Chromadorea</taxon>
        <taxon>Rhabditida</taxon>
        <taxon>Rhabditina</taxon>
        <taxon>Rhabditomorpha</taxon>
        <taxon>Strongyloidea</taxon>
        <taxon>Trichostrongylidae</taxon>
        <taxon>Haemonchus</taxon>
    </lineage>
</organism>
<reference evidence="4" key="1">
    <citation type="submission" date="2020-12" db="UniProtKB">
        <authorList>
            <consortium name="WormBaseParasite"/>
        </authorList>
    </citation>
    <scope>IDENTIFICATION</scope>
    <source>
        <strain evidence="4">MHco3</strain>
    </source>
</reference>